<dbReference type="Proteomes" id="UP000799778">
    <property type="component" value="Unassembled WGS sequence"/>
</dbReference>
<dbReference type="RefSeq" id="XP_033382786.1">
    <property type="nucleotide sequence ID" value="XM_033525976.1"/>
</dbReference>
<evidence type="ECO:0008006" key="3">
    <source>
        <dbReference type="Google" id="ProtNLM"/>
    </source>
</evidence>
<protein>
    <recommendedName>
        <fullName evidence="3">F-box domain-containing protein</fullName>
    </recommendedName>
</protein>
<accession>A0A6A5XNM4</accession>
<keyword evidence="2" id="KW-1185">Reference proteome</keyword>
<proteinExistence type="predicted"/>
<dbReference type="InterPro" id="IPR038883">
    <property type="entry name" value="AN11006-like"/>
</dbReference>
<dbReference type="PANTHER" id="PTHR42085">
    <property type="entry name" value="F-BOX DOMAIN-CONTAINING PROTEIN"/>
    <property type="match status" value="1"/>
</dbReference>
<evidence type="ECO:0000313" key="1">
    <source>
        <dbReference type="EMBL" id="KAF2014447.1"/>
    </source>
</evidence>
<gene>
    <name evidence="1" type="ORF">BU24DRAFT_410193</name>
</gene>
<reference evidence="1" key="1">
    <citation type="journal article" date="2020" name="Stud. Mycol.">
        <title>101 Dothideomycetes genomes: a test case for predicting lifestyles and emergence of pathogens.</title>
        <authorList>
            <person name="Haridas S."/>
            <person name="Albert R."/>
            <person name="Binder M."/>
            <person name="Bloem J."/>
            <person name="Labutti K."/>
            <person name="Salamov A."/>
            <person name="Andreopoulos B."/>
            <person name="Baker S."/>
            <person name="Barry K."/>
            <person name="Bills G."/>
            <person name="Bluhm B."/>
            <person name="Cannon C."/>
            <person name="Castanera R."/>
            <person name="Culley D."/>
            <person name="Daum C."/>
            <person name="Ezra D."/>
            <person name="Gonzalez J."/>
            <person name="Henrissat B."/>
            <person name="Kuo A."/>
            <person name="Liang C."/>
            <person name="Lipzen A."/>
            <person name="Lutzoni F."/>
            <person name="Magnuson J."/>
            <person name="Mondo S."/>
            <person name="Nolan M."/>
            <person name="Ohm R."/>
            <person name="Pangilinan J."/>
            <person name="Park H.-J."/>
            <person name="Ramirez L."/>
            <person name="Alfaro M."/>
            <person name="Sun H."/>
            <person name="Tritt A."/>
            <person name="Yoshinaga Y."/>
            <person name="Zwiers L.-H."/>
            <person name="Turgeon B."/>
            <person name="Goodwin S."/>
            <person name="Spatafora J."/>
            <person name="Crous P."/>
            <person name="Grigoriev I."/>
        </authorList>
    </citation>
    <scope>NUCLEOTIDE SEQUENCE</scope>
    <source>
        <strain evidence="1">CBS 175.79</strain>
    </source>
</reference>
<dbReference type="OrthoDB" id="3762612at2759"/>
<name>A0A6A5XNM4_9PLEO</name>
<dbReference type="EMBL" id="ML978070">
    <property type="protein sequence ID" value="KAF2014447.1"/>
    <property type="molecule type" value="Genomic_DNA"/>
</dbReference>
<dbReference type="PANTHER" id="PTHR42085:SF2">
    <property type="entry name" value="F-BOX DOMAIN-CONTAINING PROTEIN"/>
    <property type="match status" value="1"/>
</dbReference>
<sequence>MLCNGKATPFPLLKLPREIRRRIAEYALYTVEGLDWQWIAAQPLKKCGTFRDISVINALPSVCKQLYQETSDLVFSINILNFDASCIYGYIPEIQHPPDLSTALYAFEFFWSKCPANVRGGVQRIRMCTTWTASQAFDLALCHWPTDVRNSLGHTSFAVTRSRKEEKNYRILSELSQSRLHFMIAPLDWRLPGRGERPKSWRMQLDRFVAFAEGLKEDELLGWFGSPTRKWKITPYHRNCEADLEFMCSYVAFTQYTDRVKEWCSEGF</sequence>
<organism evidence="1 2">
    <name type="scientific">Aaosphaeria arxii CBS 175.79</name>
    <dbReference type="NCBI Taxonomy" id="1450172"/>
    <lineage>
        <taxon>Eukaryota</taxon>
        <taxon>Fungi</taxon>
        <taxon>Dikarya</taxon>
        <taxon>Ascomycota</taxon>
        <taxon>Pezizomycotina</taxon>
        <taxon>Dothideomycetes</taxon>
        <taxon>Pleosporomycetidae</taxon>
        <taxon>Pleosporales</taxon>
        <taxon>Pleosporales incertae sedis</taxon>
        <taxon>Aaosphaeria</taxon>
    </lineage>
</organism>
<dbReference type="GeneID" id="54283373"/>
<evidence type="ECO:0000313" key="2">
    <source>
        <dbReference type="Proteomes" id="UP000799778"/>
    </source>
</evidence>
<dbReference type="AlphaFoldDB" id="A0A6A5XNM4"/>